<dbReference type="Proteomes" id="UP001521184">
    <property type="component" value="Unassembled WGS sequence"/>
</dbReference>
<feature type="compositionally biased region" description="Low complexity" evidence="1">
    <location>
        <begin position="121"/>
        <end position="139"/>
    </location>
</feature>
<reference evidence="2 3" key="1">
    <citation type="journal article" date="2023" name="Plant Dis.">
        <title>First Report of Diplodia intermedia Causing Canker and Dieback Diseases on Apple Trees in Canada.</title>
        <authorList>
            <person name="Ellouze W."/>
            <person name="Ilyukhin E."/>
            <person name="Sulman M."/>
            <person name="Ali S."/>
        </authorList>
    </citation>
    <scope>NUCLEOTIDE SEQUENCE [LARGE SCALE GENOMIC DNA]</scope>
    <source>
        <strain evidence="2 3">M45-28</strain>
    </source>
</reference>
<sequence length="148" mass="16058">MTSTNALPIPFSSQWRAGHWMASDYASLAPAQRLARLNDVLDKAHDHHMAENANDQRVLDELRTTMNAPPYVSAAWVREQLAAAPLPKKKKKNRKKSKKVKKGKKKEQEEDFSAVAPGPLPEESAPAAASLESGAGLEAAAEKFGGSN</sequence>
<evidence type="ECO:0000313" key="3">
    <source>
        <dbReference type="Proteomes" id="UP001521184"/>
    </source>
</evidence>
<feature type="region of interest" description="Disordered" evidence="1">
    <location>
        <begin position="82"/>
        <end position="148"/>
    </location>
</feature>
<keyword evidence="3" id="KW-1185">Reference proteome</keyword>
<evidence type="ECO:0000313" key="2">
    <source>
        <dbReference type="EMBL" id="KAL1644656.1"/>
    </source>
</evidence>
<feature type="compositionally biased region" description="Basic residues" evidence="1">
    <location>
        <begin position="87"/>
        <end position="105"/>
    </location>
</feature>
<comment type="caution">
    <text evidence="2">The sequence shown here is derived from an EMBL/GenBank/DDBJ whole genome shotgun (WGS) entry which is preliminary data.</text>
</comment>
<feature type="non-terminal residue" evidence="2">
    <location>
        <position position="148"/>
    </location>
</feature>
<accession>A0ABR3TUP2</accession>
<proteinExistence type="predicted"/>
<organism evidence="2 3">
    <name type="scientific">Diplodia intermedia</name>
    <dbReference type="NCBI Taxonomy" id="856260"/>
    <lineage>
        <taxon>Eukaryota</taxon>
        <taxon>Fungi</taxon>
        <taxon>Dikarya</taxon>
        <taxon>Ascomycota</taxon>
        <taxon>Pezizomycotina</taxon>
        <taxon>Dothideomycetes</taxon>
        <taxon>Dothideomycetes incertae sedis</taxon>
        <taxon>Botryosphaeriales</taxon>
        <taxon>Botryosphaeriaceae</taxon>
        <taxon>Diplodia</taxon>
    </lineage>
</organism>
<dbReference type="EMBL" id="JAKEKT020000022">
    <property type="protein sequence ID" value="KAL1644656.1"/>
    <property type="molecule type" value="Genomic_DNA"/>
</dbReference>
<evidence type="ECO:0000256" key="1">
    <source>
        <dbReference type="SAM" id="MobiDB-lite"/>
    </source>
</evidence>
<gene>
    <name evidence="2" type="ORF">SLS58_004117</name>
</gene>
<name>A0ABR3TUP2_9PEZI</name>
<protein>
    <submittedName>
        <fullName evidence="2">Uncharacterized protein</fullName>
    </submittedName>
</protein>